<keyword evidence="2" id="KW-0732">Signal</keyword>
<dbReference type="Proteomes" id="UP000248863">
    <property type="component" value="Unassembled WGS sequence"/>
</dbReference>
<proteinExistence type="inferred from homology"/>
<comment type="caution">
    <text evidence="3">The sequence shown here is derived from an EMBL/GenBank/DDBJ whole genome shotgun (WGS) entry which is preliminary data.</text>
</comment>
<comment type="similarity">
    <text evidence="1">Belongs to the UPF0065 (bug) family.</text>
</comment>
<name>A0A327KPS2_9BRAD</name>
<protein>
    <recommendedName>
        <fullName evidence="5">ABC transporter substrate-binding protein</fullName>
    </recommendedName>
</protein>
<dbReference type="SUPFAM" id="SSF53850">
    <property type="entry name" value="Periplasmic binding protein-like II"/>
    <property type="match status" value="1"/>
</dbReference>
<keyword evidence="4" id="KW-1185">Reference proteome</keyword>
<evidence type="ECO:0000313" key="3">
    <source>
        <dbReference type="EMBL" id="RAI39886.1"/>
    </source>
</evidence>
<dbReference type="InterPro" id="IPR005064">
    <property type="entry name" value="BUG"/>
</dbReference>
<evidence type="ECO:0000313" key="4">
    <source>
        <dbReference type="Proteomes" id="UP000248863"/>
    </source>
</evidence>
<evidence type="ECO:0000256" key="1">
    <source>
        <dbReference type="ARBA" id="ARBA00006987"/>
    </source>
</evidence>
<dbReference type="PIRSF" id="PIRSF017082">
    <property type="entry name" value="YflP"/>
    <property type="match status" value="1"/>
</dbReference>
<dbReference type="Pfam" id="PF03401">
    <property type="entry name" value="TctC"/>
    <property type="match status" value="1"/>
</dbReference>
<dbReference type="RefSeq" id="WP_111356592.1">
    <property type="nucleotide sequence ID" value="NZ_NHSK01000227.1"/>
</dbReference>
<sequence length="330" mass="34149">MKSVLVLAACAAGAVLVQGSLVQNAIAETYPSRPVTVIVAASAGGPTDTIARIVTERMAAALGGATLVVENVGGASGTIGTGRVARSPADGYTLGIGGWNHYVVNAGIYPNLNHDLFGDFAPVAQLAAGPQIILSKKDVPATNLKELIAWLKSQPGPTMATGGVGAPGHVSGLTFQDKIGVKFQFVPYRGSAPGLKDVVAGHLDTMIEQTSGALPQIRAGTVKAYAVTSPTRLAVLPDLPTTEEAGLPGFQVSVWQGMWAPKGTPKEVLDRLGAAVREALADPKVKARYAEIAQEIPPAAHQSPDGFTAYHKAEMEKWVPVIKAANITPN</sequence>
<dbReference type="OrthoDB" id="8443386at2"/>
<gene>
    <name evidence="3" type="ORF">CH338_07950</name>
</gene>
<dbReference type="Gene3D" id="3.40.190.150">
    <property type="entry name" value="Bordetella uptake gene, domain 1"/>
    <property type="match status" value="1"/>
</dbReference>
<accession>A0A327KPS2</accession>
<organism evidence="3 4">
    <name type="scientific">Rhodoplanes elegans</name>
    <dbReference type="NCBI Taxonomy" id="29408"/>
    <lineage>
        <taxon>Bacteria</taxon>
        <taxon>Pseudomonadati</taxon>
        <taxon>Pseudomonadota</taxon>
        <taxon>Alphaproteobacteria</taxon>
        <taxon>Hyphomicrobiales</taxon>
        <taxon>Nitrobacteraceae</taxon>
        <taxon>Rhodoplanes</taxon>
    </lineage>
</organism>
<feature type="signal peptide" evidence="2">
    <location>
        <begin position="1"/>
        <end position="27"/>
    </location>
</feature>
<dbReference type="InterPro" id="IPR042100">
    <property type="entry name" value="Bug_dom1"/>
</dbReference>
<feature type="chain" id="PRO_5016427166" description="ABC transporter substrate-binding protein" evidence="2">
    <location>
        <begin position="28"/>
        <end position="330"/>
    </location>
</feature>
<dbReference type="Gene3D" id="3.40.190.10">
    <property type="entry name" value="Periplasmic binding protein-like II"/>
    <property type="match status" value="1"/>
</dbReference>
<dbReference type="AlphaFoldDB" id="A0A327KPS2"/>
<dbReference type="PANTHER" id="PTHR42928:SF5">
    <property type="entry name" value="BLR1237 PROTEIN"/>
    <property type="match status" value="1"/>
</dbReference>
<dbReference type="PANTHER" id="PTHR42928">
    <property type="entry name" value="TRICARBOXYLATE-BINDING PROTEIN"/>
    <property type="match status" value="1"/>
</dbReference>
<dbReference type="EMBL" id="NPEU01000058">
    <property type="protein sequence ID" value="RAI39886.1"/>
    <property type="molecule type" value="Genomic_DNA"/>
</dbReference>
<reference evidence="3 4" key="1">
    <citation type="submission" date="2017-07" db="EMBL/GenBank/DDBJ databases">
        <title>Draft Genome Sequences of Select Purple Nonsulfur Bacteria.</title>
        <authorList>
            <person name="Lasarre B."/>
            <person name="Mckinlay J.B."/>
        </authorList>
    </citation>
    <scope>NUCLEOTIDE SEQUENCE [LARGE SCALE GENOMIC DNA]</scope>
    <source>
        <strain evidence="3 4">DSM 11907</strain>
    </source>
</reference>
<evidence type="ECO:0008006" key="5">
    <source>
        <dbReference type="Google" id="ProtNLM"/>
    </source>
</evidence>
<evidence type="ECO:0000256" key="2">
    <source>
        <dbReference type="SAM" id="SignalP"/>
    </source>
</evidence>